<dbReference type="InterPro" id="IPR005996">
    <property type="entry name" value="Ribosomal_uL30_bac-type"/>
</dbReference>
<reference evidence="10" key="2">
    <citation type="journal article" date="2023" name="Commun. Biol.">
        <title>Intrasexual cuticular hydrocarbon dimorphism in a wasp sheds light on hydrocarbon biosynthesis genes in Hymenoptera.</title>
        <authorList>
            <person name="Moris V.C."/>
            <person name="Podsiadlowski L."/>
            <person name="Martin S."/>
            <person name="Oeyen J.P."/>
            <person name="Donath A."/>
            <person name="Petersen M."/>
            <person name="Wilbrandt J."/>
            <person name="Misof B."/>
            <person name="Liedtke D."/>
            <person name="Thamm M."/>
            <person name="Scheiner R."/>
            <person name="Schmitt T."/>
            <person name="Niehuis O."/>
        </authorList>
    </citation>
    <scope>NUCLEOTIDE SEQUENCE</scope>
    <source>
        <strain evidence="10">GBR_01_08_01A</strain>
    </source>
</reference>
<evidence type="ECO:0000313" key="10">
    <source>
        <dbReference type="EMBL" id="KAK2579581.1"/>
    </source>
</evidence>
<comment type="similarity">
    <text evidence="2">Belongs to the universal ribosomal protein uL30 family.</text>
</comment>
<sequence>MIKKVSVKMLNKTKIFTTFVRNYSVPKYGKPGAVKYEKVTYYPRHPDHQDPPITPSKLLMVKLVKPFPGNPYWDKNILTQLGIASKGREPVIVKNTPEICALLWKVKHLVKITPIKLPDPLPNLEDLGASYLHDNGTLYITPKLDPLRVESTDKFENDPKKLESLRIGEKLRLQWMSGNLP</sequence>
<organism evidence="10 11">
    <name type="scientific">Odynerus spinipes</name>
    <dbReference type="NCBI Taxonomy" id="1348599"/>
    <lineage>
        <taxon>Eukaryota</taxon>
        <taxon>Metazoa</taxon>
        <taxon>Ecdysozoa</taxon>
        <taxon>Arthropoda</taxon>
        <taxon>Hexapoda</taxon>
        <taxon>Insecta</taxon>
        <taxon>Pterygota</taxon>
        <taxon>Neoptera</taxon>
        <taxon>Endopterygota</taxon>
        <taxon>Hymenoptera</taxon>
        <taxon>Apocrita</taxon>
        <taxon>Aculeata</taxon>
        <taxon>Vespoidea</taxon>
        <taxon>Vespidae</taxon>
        <taxon>Eumeninae</taxon>
        <taxon>Odynerus</taxon>
    </lineage>
</organism>
<comment type="subcellular location">
    <subcellularLocation>
        <location evidence="1">Mitochondrion</location>
    </subcellularLocation>
</comment>
<dbReference type="InterPro" id="IPR016082">
    <property type="entry name" value="Ribosomal_uL30_ferredoxin-like"/>
</dbReference>
<evidence type="ECO:0000256" key="2">
    <source>
        <dbReference type="ARBA" id="ARBA00007594"/>
    </source>
</evidence>
<dbReference type="FunFam" id="3.30.1390.20:FF:000005">
    <property type="entry name" value="39S ribosomal protein L30, mitochondrial"/>
    <property type="match status" value="1"/>
</dbReference>
<keyword evidence="4" id="KW-0689">Ribosomal protein</keyword>
<evidence type="ECO:0000256" key="5">
    <source>
        <dbReference type="ARBA" id="ARBA00023128"/>
    </source>
</evidence>
<dbReference type="GO" id="GO:0003735">
    <property type="term" value="F:structural constituent of ribosome"/>
    <property type="evidence" value="ECO:0007669"/>
    <property type="project" value="InterPro"/>
</dbReference>
<dbReference type="GO" id="GO:0005743">
    <property type="term" value="C:mitochondrial inner membrane"/>
    <property type="evidence" value="ECO:0007669"/>
    <property type="project" value="UniProtKB-ARBA"/>
</dbReference>
<evidence type="ECO:0000256" key="3">
    <source>
        <dbReference type="ARBA" id="ARBA00022946"/>
    </source>
</evidence>
<dbReference type="Pfam" id="PF00327">
    <property type="entry name" value="Ribosomal_L30"/>
    <property type="match status" value="1"/>
</dbReference>
<evidence type="ECO:0000256" key="8">
    <source>
        <dbReference type="ARBA" id="ARBA00035356"/>
    </source>
</evidence>
<dbReference type="GO" id="GO:0006412">
    <property type="term" value="P:translation"/>
    <property type="evidence" value="ECO:0007669"/>
    <property type="project" value="InterPro"/>
</dbReference>
<protein>
    <recommendedName>
        <fullName evidence="7">Large ribosomal subunit protein uL30m</fullName>
    </recommendedName>
    <alternativeName>
        <fullName evidence="8">39S ribosomal protein L30, mitochondrial</fullName>
    </alternativeName>
</protein>
<reference evidence="10" key="1">
    <citation type="submission" date="2021-08" db="EMBL/GenBank/DDBJ databases">
        <authorList>
            <person name="Misof B."/>
            <person name="Oliver O."/>
            <person name="Podsiadlowski L."/>
            <person name="Donath A."/>
            <person name="Peters R."/>
            <person name="Mayer C."/>
            <person name="Rust J."/>
            <person name="Gunkel S."/>
            <person name="Lesny P."/>
            <person name="Martin S."/>
            <person name="Oeyen J.P."/>
            <person name="Petersen M."/>
            <person name="Panagiotis P."/>
            <person name="Wilbrandt J."/>
            <person name="Tanja T."/>
        </authorList>
    </citation>
    <scope>NUCLEOTIDE SEQUENCE</scope>
    <source>
        <strain evidence="10">GBR_01_08_01A</strain>
        <tissue evidence="10">Thorax + abdomen</tissue>
    </source>
</reference>
<comment type="caution">
    <text evidence="10">The sequence shown here is derived from an EMBL/GenBank/DDBJ whole genome shotgun (WGS) entry which is preliminary data.</text>
</comment>
<evidence type="ECO:0000256" key="4">
    <source>
        <dbReference type="ARBA" id="ARBA00022980"/>
    </source>
</evidence>
<evidence type="ECO:0000256" key="1">
    <source>
        <dbReference type="ARBA" id="ARBA00004173"/>
    </source>
</evidence>
<name>A0AAD9RH33_9HYME</name>
<dbReference type="EMBL" id="JAIFRP010000084">
    <property type="protein sequence ID" value="KAK2579581.1"/>
    <property type="molecule type" value="Genomic_DNA"/>
</dbReference>
<keyword evidence="3" id="KW-0809">Transit peptide</keyword>
<accession>A0AAD9RH33</accession>
<evidence type="ECO:0000256" key="6">
    <source>
        <dbReference type="ARBA" id="ARBA00023274"/>
    </source>
</evidence>
<dbReference type="InterPro" id="IPR036919">
    <property type="entry name" value="Ribo_uL30_ferredoxin-like_sf"/>
</dbReference>
<proteinExistence type="inferred from homology"/>
<evidence type="ECO:0000313" key="11">
    <source>
        <dbReference type="Proteomes" id="UP001258017"/>
    </source>
</evidence>
<evidence type="ECO:0000256" key="7">
    <source>
        <dbReference type="ARBA" id="ARBA00035281"/>
    </source>
</evidence>
<dbReference type="SUPFAM" id="SSF55129">
    <property type="entry name" value="Ribosomal protein L30p/L7e"/>
    <property type="match status" value="1"/>
</dbReference>
<keyword evidence="5" id="KW-0496">Mitochondrion</keyword>
<dbReference type="PANTHER" id="PTHR15892">
    <property type="entry name" value="MITOCHONDRIAL RIBOSOMAL PROTEIN L30"/>
    <property type="match status" value="1"/>
</dbReference>
<dbReference type="AlphaFoldDB" id="A0AAD9RH33"/>
<dbReference type="Gene3D" id="3.30.1390.20">
    <property type="entry name" value="Ribosomal protein L30, ferredoxin-like fold domain"/>
    <property type="match status" value="1"/>
</dbReference>
<dbReference type="GO" id="GO:0015934">
    <property type="term" value="C:large ribosomal subunit"/>
    <property type="evidence" value="ECO:0007669"/>
    <property type="project" value="InterPro"/>
</dbReference>
<keyword evidence="11" id="KW-1185">Reference proteome</keyword>
<feature type="domain" description="Large ribosomal subunit protein uL30-like ferredoxin-like fold" evidence="9">
    <location>
        <begin position="60"/>
        <end position="110"/>
    </location>
</feature>
<dbReference type="PANTHER" id="PTHR15892:SF2">
    <property type="entry name" value="LARGE RIBOSOMAL SUBUNIT PROTEIN UL30M"/>
    <property type="match status" value="1"/>
</dbReference>
<keyword evidence="6" id="KW-0687">Ribonucleoprotein</keyword>
<evidence type="ECO:0000259" key="9">
    <source>
        <dbReference type="Pfam" id="PF00327"/>
    </source>
</evidence>
<dbReference type="Proteomes" id="UP001258017">
    <property type="component" value="Unassembled WGS sequence"/>
</dbReference>
<gene>
    <name evidence="10" type="ORF">KPH14_010876</name>
</gene>